<organism evidence="1 2">
    <name type="scientific">Paramecium sonneborni</name>
    <dbReference type="NCBI Taxonomy" id="65129"/>
    <lineage>
        <taxon>Eukaryota</taxon>
        <taxon>Sar</taxon>
        <taxon>Alveolata</taxon>
        <taxon>Ciliophora</taxon>
        <taxon>Intramacronucleata</taxon>
        <taxon>Oligohymenophorea</taxon>
        <taxon>Peniculida</taxon>
        <taxon>Parameciidae</taxon>
        <taxon>Paramecium</taxon>
    </lineage>
</organism>
<dbReference type="Proteomes" id="UP000692954">
    <property type="component" value="Unassembled WGS sequence"/>
</dbReference>
<evidence type="ECO:0000313" key="1">
    <source>
        <dbReference type="EMBL" id="CAD8112151.1"/>
    </source>
</evidence>
<gene>
    <name evidence="1" type="ORF">PSON_ATCC_30995.1.T1000050</name>
</gene>
<protein>
    <submittedName>
        <fullName evidence="1">Uncharacterized protein</fullName>
    </submittedName>
</protein>
<dbReference type="AlphaFoldDB" id="A0A8S1QBG2"/>
<keyword evidence="2" id="KW-1185">Reference proteome</keyword>
<reference evidence="1" key="1">
    <citation type="submission" date="2021-01" db="EMBL/GenBank/DDBJ databases">
        <authorList>
            <consortium name="Genoscope - CEA"/>
            <person name="William W."/>
        </authorList>
    </citation>
    <scope>NUCLEOTIDE SEQUENCE</scope>
</reference>
<proteinExistence type="predicted"/>
<sequence>MEKNTCKYKFMLIQFRNLEENDQKKKNSWCENKQIIYNDENDGADQYQEELLEVIIFERETIKELIIGSENLEFNEMNKNKRSIQQKLIVIIKQWIGVQILVAINLSKFIKNRVGILQKKLI</sequence>
<name>A0A8S1QBG2_9CILI</name>
<evidence type="ECO:0000313" key="2">
    <source>
        <dbReference type="Proteomes" id="UP000692954"/>
    </source>
</evidence>
<comment type="caution">
    <text evidence="1">The sequence shown here is derived from an EMBL/GenBank/DDBJ whole genome shotgun (WGS) entry which is preliminary data.</text>
</comment>
<accession>A0A8S1QBG2</accession>
<dbReference type="EMBL" id="CAJJDN010000100">
    <property type="protein sequence ID" value="CAD8112151.1"/>
    <property type="molecule type" value="Genomic_DNA"/>
</dbReference>